<gene>
    <name evidence="4" type="ORF">SAMN02927903_02687</name>
</gene>
<evidence type="ECO:0000256" key="2">
    <source>
        <dbReference type="SAM" id="SignalP"/>
    </source>
</evidence>
<dbReference type="RefSeq" id="WP_091145033.1">
    <property type="nucleotide sequence ID" value="NZ_FMVF01000014.1"/>
</dbReference>
<name>A0A1G5JFY5_9FLAO</name>
<feature type="chain" id="PRO_5011562601" evidence="2">
    <location>
        <begin position="19"/>
        <end position="505"/>
    </location>
</feature>
<dbReference type="AlphaFoldDB" id="A0A1G5JFY5"/>
<keyword evidence="5" id="KW-1185">Reference proteome</keyword>
<feature type="signal peptide" evidence="2">
    <location>
        <begin position="1"/>
        <end position="18"/>
    </location>
</feature>
<evidence type="ECO:0000313" key="5">
    <source>
        <dbReference type="Proteomes" id="UP000199354"/>
    </source>
</evidence>
<accession>A0A1G5JFY5</accession>
<dbReference type="InterPro" id="IPR013431">
    <property type="entry name" value="Delta_60_rpt"/>
</dbReference>
<reference evidence="4 5" key="1">
    <citation type="submission" date="2016-10" db="EMBL/GenBank/DDBJ databases">
        <authorList>
            <person name="de Groot N.N."/>
        </authorList>
    </citation>
    <scope>NUCLEOTIDE SEQUENCE [LARGE SCALE GENOMIC DNA]</scope>
    <source>
        <strain evidence="4 5">CGMCC 1.7031</strain>
    </source>
</reference>
<proteinExistence type="predicted"/>
<evidence type="ECO:0000256" key="1">
    <source>
        <dbReference type="ARBA" id="ARBA00022729"/>
    </source>
</evidence>
<dbReference type="Proteomes" id="UP000199354">
    <property type="component" value="Unassembled WGS sequence"/>
</dbReference>
<organism evidence="4 5">
    <name type="scientific">Flavobacterium caeni</name>
    <dbReference type="NCBI Taxonomy" id="490189"/>
    <lineage>
        <taxon>Bacteria</taxon>
        <taxon>Pseudomonadati</taxon>
        <taxon>Bacteroidota</taxon>
        <taxon>Flavobacteriia</taxon>
        <taxon>Flavobacteriales</taxon>
        <taxon>Flavobacteriaceae</taxon>
        <taxon>Flavobacterium</taxon>
    </lineage>
</organism>
<feature type="domain" description="Secretion system C-terminal sorting" evidence="3">
    <location>
        <begin position="439"/>
        <end position="497"/>
    </location>
</feature>
<dbReference type="OrthoDB" id="9805017at2"/>
<dbReference type="Pfam" id="PF17164">
    <property type="entry name" value="DUF5122"/>
    <property type="match status" value="3"/>
</dbReference>
<dbReference type="InterPro" id="IPR026444">
    <property type="entry name" value="Secre_tail"/>
</dbReference>
<dbReference type="Gene3D" id="2.80.10.50">
    <property type="match status" value="3"/>
</dbReference>
<dbReference type="NCBIfam" id="TIGR02608">
    <property type="entry name" value="delta_60_rpt"/>
    <property type="match status" value="5"/>
</dbReference>
<evidence type="ECO:0000313" key="4">
    <source>
        <dbReference type="EMBL" id="SCY87293.1"/>
    </source>
</evidence>
<dbReference type="Pfam" id="PF18962">
    <property type="entry name" value="Por_Secre_tail"/>
    <property type="match status" value="1"/>
</dbReference>
<keyword evidence="1 2" id="KW-0732">Signal</keyword>
<evidence type="ECO:0000259" key="3">
    <source>
        <dbReference type="Pfam" id="PF18962"/>
    </source>
</evidence>
<dbReference type="EMBL" id="FMVF01000014">
    <property type="protein sequence ID" value="SCY87293.1"/>
    <property type="molecule type" value="Genomic_DNA"/>
</dbReference>
<dbReference type="NCBIfam" id="TIGR04183">
    <property type="entry name" value="Por_Secre_tail"/>
    <property type="match status" value="1"/>
</dbReference>
<protein>
    <submittedName>
        <fullName evidence="4">Delta-60 repeat domain-containing protein/Por secretion system C-terminal sorting domain-containing protein</fullName>
    </submittedName>
</protein>
<sequence length="505" mass="53560">MKKTITLFLAASAFLANAQDGTLDGSFGNNGVMEHSVFAEFVDMKVDYYNKAVALGKNENGIPILVRFNADGSLDTTFDEDGIKEIDFGNDDETPASFCIFDNGGPSLYGYLVASSKTGAIARILNDGSFAAGFGNNGIYTYHDFPAFRLAYVNYDWANYKIIVCRSDGGYFDSAGGKIYRMNTNGTPDTSFNGGNPVNFYFNAGNTIIPSSIQSDDDGNIYVSGYYPSNYQTAVAKFSTGGVRDWSFSPSSASSTLPGYLFDAMNNTSYSYGSSWSGASEQMTVRKHNIAGNSDSGFGTGGTALIEIPDAYYGNVLSLTPHDYGNGVKIIAAGRTREQSSSAMANITVARLNADGSVDTTFGTSGITSVPTGLSSYTLAVASAVDYENGKLYIMGQTGAASAGRHEGSLAVGAVTLSRLNLESILSVKEEAVKKPAAYPNPAHGTLYFSEPLNGITIYDATGRVIKSYAGTNGHVDIAGLSKGNYIVKGETEAGERFNVKFVKL</sequence>
<dbReference type="STRING" id="490189.SAMN02927903_02687"/>